<dbReference type="SUPFAM" id="SSF142795">
    <property type="entry name" value="CAC2185-like"/>
    <property type="match status" value="1"/>
</dbReference>
<dbReference type="Proteomes" id="UP000004014">
    <property type="component" value="Unassembled WGS sequence"/>
</dbReference>
<name>A0AA87F8R4_STRSU</name>
<dbReference type="RefSeq" id="WP_002940770.1">
    <property type="nucleotide sequence ID" value="NZ_AEYY01000022.1"/>
</dbReference>
<protein>
    <recommendedName>
        <fullName evidence="3">Exopolysaccharide biosynthesis protein</fullName>
    </recommendedName>
</protein>
<accession>A0AA87F8R4</accession>
<dbReference type="InterPro" id="IPR037226">
    <property type="entry name" value="CAC2185-like_sf"/>
</dbReference>
<dbReference type="InterPro" id="IPR015037">
    <property type="entry name" value="DUF1919"/>
</dbReference>
<dbReference type="EMBL" id="AEYY01000022">
    <property type="protein sequence ID" value="EHC03232.1"/>
    <property type="molecule type" value="Genomic_DNA"/>
</dbReference>
<evidence type="ECO:0000313" key="2">
    <source>
        <dbReference type="Proteomes" id="UP000004014"/>
    </source>
</evidence>
<comment type="caution">
    <text evidence="1">The sequence shown here is derived from an EMBL/GenBank/DDBJ whole genome shotgun (WGS) entry which is preliminary data.</text>
</comment>
<sequence>MNEIISKSYAVLSDKLGRVARRYWRNRHERSLLKNKQFTIFSQNCIGSVMYHDLGEQFLSPTVNLMMRPKDFITFLKNIQHYLEQPLTFVDSQKTYPEALLGNDILISFVHYKSNHEAEEAWKRRKERINWKNIFVICCDEGLDEQDIVDFEELPFQNKILFVSQKNASFSGASAVICNEYEEKTDARLLNFSSPSGERFYQKYIDYVAFLNGEDNYRK</sequence>
<evidence type="ECO:0008006" key="3">
    <source>
        <dbReference type="Google" id="ProtNLM"/>
    </source>
</evidence>
<dbReference type="Pfam" id="PF08942">
    <property type="entry name" value="DUF1919"/>
    <property type="match status" value="1"/>
</dbReference>
<reference evidence="1 2" key="1">
    <citation type="submission" date="2011-03" db="EMBL/GenBank/DDBJ databases">
        <title>Deep-sequencing identification of multiple resistance mechanism for the high antibiotic-resistance strain Streptococcus suis R61.</title>
        <authorList>
            <person name="Hu P."/>
            <person name="Yang M."/>
            <person name="Jin M."/>
            <person name="Xiao J."/>
        </authorList>
    </citation>
    <scope>NUCLEOTIDE SEQUENCE [LARGE SCALE GENOMIC DNA]</scope>
    <source>
        <strain evidence="1 2">R61</strain>
    </source>
</reference>
<evidence type="ECO:0000313" key="1">
    <source>
        <dbReference type="EMBL" id="EHC03232.1"/>
    </source>
</evidence>
<proteinExistence type="predicted"/>
<gene>
    <name evidence="1" type="ORF">SSUR61_0752</name>
</gene>
<dbReference type="AlphaFoldDB" id="A0AA87F8R4"/>
<organism evidence="1 2">
    <name type="scientific">Streptococcus suis R61</name>
    <dbReference type="NCBI Taxonomy" id="996306"/>
    <lineage>
        <taxon>Bacteria</taxon>
        <taxon>Bacillati</taxon>
        <taxon>Bacillota</taxon>
        <taxon>Bacilli</taxon>
        <taxon>Lactobacillales</taxon>
        <taxon>Streptococcaceae</taxon>
        <taxon>Streptococcus</taxon>
    </lineage>
</organism>